<dbReference type="Pfam" id="PF01370">
    <property type="entry name" value="Epimerase"/>
    <property type="match status" value="1"/>
</dbReference>
<evidence type="ECO:0000256" key="2">
    <source>
        <dbReference type="ARBA" id="ARBA00023002"/>
    </source>
</evidence>
<sequence length="321" mass="33320">MSIGHAGRSLDGVATRRILVTGGDGLIGSAVVRLLAELGARVDVYDLGGPDAAARAGQAGAENHTSGSVTDMTSVAKAVDGHDAVVHLAGIAGLDGGTAEQIYTANTLGTFLVMEAAAQAGVAKVVYASSINASGLPLNPHAVLPSRYPWDEDEPAVIADAYSLSKQANEAAAVALSRRHGLAMTGLRYPLVRDITAAGGTVFARHIRRVLREDPRRQACEGWTYLDVRDAATATVAALTHDTPAAPGILVAAPRTYLRQETDQALRQTVPGVPRTPTAGRDVPVSLDRAAAQLGFTATTLLEDIDPALLADLDDLGDLDR</sequence>
<accession>A0ABU2N4Z0</accession>
<evidence type="ECO:0000256" key="1">
    <source>
        <dbReference type="ARBA" id="ARBA00007637"/>
    </source>
</evidence>
<dbReference type="SUPFAM" id="SSF51735">
    <property type="entry name" value="NAD(P)-binding Rossmann-fold domains"/>
    <property type="match status" value="1"/>
</dbReference>
<evidence type="ECO:0000256" key="3">
    <source>
        <dbReference type="ARBA" id="ARBA00023027"/>
    </source>
</evidence>
<keyword evidence="6" id="KW-1185">Reference proteome</keyword>
<dbReference type="Proteomes" id="UP001183202">
    <property type="component" value="Unassembled WGS sequence"/>
</dbReference>
<protein>
    <submittedName>
        <fullName evidence="5">NAD(P)-dependent oxidoreductase</fullName>
    </submittedName>
</protein>
<dbReference type="PANTHER" id="PTHR43103:SF5">
    <property type="entry name" value="4-EPIMERASE, PUTATIVE (AFU_ORTHOLOGUE AFUA_7G00360)-RELATED"/>
    <property type="match status" value="1"/>
</dbReference>
<evidence type="ECO:0000313" key="5">
    <source>
        <dbReference type="EMBL" id="MDT0348993.1"/>
    </source>
</evidence>
<dbReference type="PANTHER" id="PTHR43103">
    <property type="entry name" value="NUCLEOSIDE-DIPHOSPHATE-SUGAR EPIMERASE"/>
    <property type="match status" value="1"/>
</dbReference>
<keyword evidence="2" id="KW-0560">Oxidoreductase</keyword>
<keyword evidence="3" id="KW-0520">NAD</keyword>
<reference evidence="6" key="1">
    <citation type="submission" date="2023-07" db="EMBL/GenBank/DDBJ databases">
        <title>30 novel species of actinomycetes from the DSMZ collection.</title>
        <authorList>
            <person name="Nouioui I."/>
        </authorList>
    </citation>
    <scope>NUCLEOTIDE SEQUENCE [LARGE SCALE GENOMIC DNA]</scope>
    <source>
        <strain evidence="6">DSM 45834</strain>
    </source>
</reference>
<comment type="similarity">
    <text evidence="1">Belongs to the NAD(P)-dependent epimerase/dehydratase family.</text>
</comment>
<dbReference type="InterPro" id="IPR001509">
    <property type="entry name" value="Epimerase_deHydtase"/>
</dbReference>
<dbReference type="InterPro" id="IPR036291">
    <property type="entry name" value="NAD(P)-bd_dom_sf"/>
</dbReference>
<organism evidence="5 6">
    <name type="scientific">Pseudonocardia charpentierae</name>
    <dbReference type="NCBI Taxonomy" id="3075545"/>
    <lineage>
        <taxon>Bacteria</taxon>
        <taxon>Bacillati</taxon>
        <taxon>Actinomycetota</taxon>
        <taxon>Actinomycetes</taxon>
        <taxon>Pseudonocardiales</taxon>
        <taxon>Pseudonocardiaceae</taxon>
        <taxon>Pseudonocardia</taxon>
    </lineage>
</organism>
<comment type="caution">
    <text evidence="5">The sequence shown here is derived from an EMBL/GenBank/DDBJ whole genome shotgun (WGS) entry which is preliminary data.</text>
</comment>
<dbReference type="RefSeq" id="WP_311554960.1">
    <property type="nucleotide sequence ID" value="NZ_JAVREJ010000003.1"/>
</dbReference>
<evidence type="ECO:0000313" key="6">
    <source>
        <dbReference type="Proteomes" id="UP001183202"/>
    </source>
</evidence>
<proteinExistence type="inferred from homology"/>
<dbReference type="Gene3D" id="3.40.50.720">
    <property type="entry name" value="NAD(P)-binding Rossmann-like Domain"/>
    <property type="match status" value="1"/>
</dbReference>
<feature type="domain" description="NAD-dependent epimerase/dehydratase" evidence="4">
    <location>
        <begin position="18"/>
        <end position="246"/>
    </location>
</feature>
<evidence type="ECO:0000259" key="4">
    <source>
        <dbReference type="Pfam" id="PF01370"/>
    </source>
</evidence>
<dbReference type="EMBL" id="JAVREJ010000003">
    <property type="protein sequence ID" value="MDT0348993.1"/>
    <property type="molecule type" value="Genomic_DNA"/>
</dbReference>
<name>A0ABU2N4Z0_9PSEU</name>
<gene>
    <name evidence="5" type="ORF">RM445_05575</name>
</gene>